<proteinExistence type="predicted"/>
<evidence type="ECO:0000313" key="2">
    <source>
        <dbReference type="Proteomes" id="UP000789739"/>
    </source>
</evidence>
<dbReference type="EMBL" id="CAJVPI010000095">
    <property type="protein sequence ID" value="CAG8478905.1"/>
    <property type="molecule type" value="Genomic_DNA"/>
</dbReference>
<dbReference type="OrthoDB" id="10275054at2759"/>
<keyword evidence="2" id="KW-1185">Reference proteome</keyword>
<protein>
    <submittedName>
        <fullName evidence="1">2280_t:CDS:1</fullName>
    </submittedName>
</protein>
<accession>A0A9N8Z641</accession>
<gene>
    <name evidence="1" type="ORF">PBRASI_LOCUS1469</name>
</gene>
<reference evidence="1" key="1">
    <citation type="submission" date="2021-06" db="EMBL/GenBank/DDBJ databases">
        <authorList>
            <person name="Kallberg Y."/>
            <person name="Tangrot J."/>
            <person name="Rosling A."/>
        </authorList>
    </citation>
    <scope>NUCLEOTIDE SEQUENCE</scope>
    <source>
        <strain evidence="1">BR232B</strain>
    </source>
</reference>
<name>A0A9N8Z641_9GLOM</name>
<organism evidence="1 2">
    <name type="scientific">Paraglomus brasilianum</name>
    <dbReference type="NCBI Taxonomy" id="144538"/>
    <lineage>
        <taxon>Eukaryota</taxon>
        <taxon>Fungi</taxon>
        <taxon>Fungi incertae sedis</taxon>
        <taxon>Mucoromycota</taxon>
        <taxon>Glomeromycotina</taxon>
        <taxon>Glomeromycetes</taxon>
        <taxon>Paraglomerales</taxon>
        <taxon>Paraglomeraceae</taxon>
        <taxon>Paraglomus</taxon>
    </lineage>
</organism>
<comment type="caution">
    <text evidence="1">The sequence shown here is derived from an EMBL/GenBank/DDBJ whole genome shotgun (WGS) entry which is preliminary data.</text>
</comment>
<evidence type="ECO:0000313" key="1">
    <source>
        <dbReference type="EMBL" id="CAG8478905.1"/>
    </source>
</evidence>
<dbReference type="AlphaFoldDB" id="A0A9N8Z641"/>
<sequence length="253" mass="30389">MEYITGPFKIEFDRAVELKLKSAKTDYFHVKRRKPTDAELATLTAEFKEETADKFEKLAWKAEKATEQFEEEHFKKCNRRASYGATRQHQEKWCGDFRKEYINRWLADFECNFKRNHKRKIRSQELIFYPGYFTVHWFSNKWRPLASYFKDLGISQPMKVIIRRRHPAHYCFGKLRHPIWRDETNLSDVEYAKQEALRLRLRYQMIPAGIPNDPFKSSYVSVKYDASTDPDIAEYLRVRTSETQITNRECLCN</sequence>
<dbReference type="Proteomes" id="UP000789739">
    <property type="component" value="Unassembled WGS sequence"/>
</dbReference>